<feature type="compositionally biased region" description="Basic and acidic residues" evidence="1">
    <location>
        <begin position="357"/>
        <end position="379"/>
    </location>
</feature>
<accession>A0A9D9I804</accession>
<sequence>MGVLKKLAYCLVLLVFPLSSYAQAQEKEEQEDSIVTLISSQKAQLLEIDGQNLRKVIGPATFLHNNTYLLCDTALWNVDTKIIDAIGNVKIIQEETELQSEKMVYYIDRDLAEFRGNVVQLRDKDNNILRTRNLDYNTKDSIAVFRGGGAMKDKDGQIIESETGRYESKIKLFTFTDNVNMFTDSIFVKTSRLKYESDRNLATFGAGTDAWKDENMLSANAGWYDRGREVFFFRNKVHVMSDVQEGWSDSLYFYRNSMNVDMLGNAQVTDTTRNVSGLAGRISYVDSVSRVTMTRTPAVVAEVEDEESGRDTVYFGADTLIYYTVRMCDVDSVAVMDAGGRLSSMDVDPVSEFRKKAAEEAAKEAEEAAKNDPNRRPDIPKPSTGNSVTAGIGKDIPVQTDSAAVEEPPAPVADTSEVQTGSLLVTTNDSLAFRQDSLAVGTDSLKTAVDSLAAGLDSLAVGADSLAVADSAVAEPAELDTTKIGFVRALNNVKIFRRNMQIVCDSLEYCDLDSIARLFKQPKIWNEITQQYVADSVYALVRGNMLEKVSLMSNAFVHNQQDSIHYDQIRSTEMMAYFDENSQLRRFDALGGASALFYLEENDVLATVNKKDSKMLSAVFKDGTINRIYYFDTAKSDAFPVAQMTAEDQVLKGFCWQPDKRPADRYAITAQELRPSERSSYMSRPRAKFVQTGLYFPGYIDDIYTQIEERDSLNRVRERQRQILEQDRQRHEQFLKDSLAIARLDSIAAADSIAMSDSLAFVADSIARADSIAFADSVRHAEIADSLASVIPTKEQLKEQARKEREEKKAARIAAREKRWAEKDQSDADRLKAKEEKKKEKERARKLKLILNAQEEARKDSVELEKYKEKYLLRLEKQKIREEKRAARKKVKPQQMPGTGEAMTKSERNEKKL</sequence>
<comment type="caution">
    <text evidence="4">The sequence shown here is derived from an EMBL/GenBank/DDBJ whole genome shotgun (WGS) entry which is preliminary data.</text>
</comment>
<feature type="chain" id="PRO_5038985642" description="Organic solvent tolerance-like N-terminal domain-containing protein" evidence="2">
    <location>
        <begin position="25"/>
        <end position="913"/>
    </location>
</feature>
<evidence type="ECO:0000256" key="1">
    <source>
        <dbReference type="SAM" id="MobiDB-lite"/>
    </source>
</evidence>
<feature type="region of interest" description="Disordered" evidence="1">
    <location>
        <begin position="800"/>
        <end position="844"/>
    </location>
</feature>
<evidence type="ECO:0000313" key="5">
    <source>
        <dbReference type="Proteomes" id="UP000823660"/>
    </source>
</evidence>
<dbReference type="AlphaFoldDB" id="A0A9D9I804"/>
<dbReference type="InterPro" id="IPR005653">
    <property type="entry name" value="OstA-like_N"/>
</dbReference>
<organism evidence="4 5">
    <name type="scientific">Candidatus Cryptobacteroides faecipullorum</name>
    <dbReference type="NCBI Taxonomy" id="2840764"/>
    <lineage>
        <taxon>Bacteria</taxon>
        <taxon>Pseudomonadati</taxon>
        <taxon>Bacteroidota</taxon>
        <taxon>Bacteroidia</taxon>
        <taxon>Bacteroidales</taxon>
        <taxon>Candidatus Cryptobacteroides</taxon>
    </lineage>
</organism>
<proteinExistence type="predicted"/>
<keyword evidence="2" id="KW-0732">Signal</keyword>
<dbReference type="EMBL" id="JADIMH010000019">
    <property type="protein sequence ID" value="MBO8466884.1"/>
    <property type="molecule type" value="Genomic_DNA"/>
</dbReference>
<name>A0A9D9I804_9BACT</name>
<feature type="region of interest" description="Disordered" evidence="1">
    <location>
        <begin position="357"/>
        <end position="394"/>
    </location>
</feature>
<dbReference type="Proteomes" id="UP000823660">
    <property type="component" value="Unassembled WGS sequence"/>
</dbReference>
<reference evidence="4" key="2">
    <citation type="journal article" date="2021" name="PeerJ">
        <title>Extensive microbial diversity within the chicken gut microbiome revealed by metagenomics and culture.</title>
        <authorList>
            <person name="Gilroy R."/>
            <person name="Ravi A."/>
            <person name="Getino M."/>
            <person name="Pursley I."/>
            <person name="Horton D.L."/>
            <person name="Alikhan N.F."/>
            <person name="Baker D."/>
            <person name="Gharbi K."/>
            <person name="Hall N."/>
            <person name="Watson M."/>
            <person name="Adriaenssens E.M."/>
            <person name="Foster-Nyarko E."/>
            <person name="Jarju S."/>
            <person name="Secka A."/>
            <person name="Antonio M."/>
            <person name="Oren A."/>
            <person name="Chaudhuri R.R."/>
            <person name="La Ragione R."/>
            <person name="Hildebrand F."/>
            <person name="Pallen M.J."/>
        </authorList>
    </citation>
    <scope>NUCLEOTIDE SEQUENCE</scope>
    <source>
        <strain evidence="4">B1-15692</strain>
    </source>
</reference>
<evidence type="ECO:0000313" key="4">
    <source>
        <dbReference type="EMBL" id="MBO8466884.1"/>
    </source>
</evidence>
<feature type="compositionally biased region" description="Basic and acidic residues" evidence="1">
    <location>
        <begin position="800"/>
        <end position="843"/>
    </location>
</feature>
<feature type="signal peptide" evidence="2">
    <location>
        <begin position="1"/>
        <end position="24"/>
    </location>
</feature>
<dbReference type="Pfam" id="PF13100">
    <property type="entry name" value="OstA_2"/>
    <property type="match status" value="1"/>
</dbReference>
<evidence type="ECO:0000259" key="3">
    <source>
        <dbReference type="Pfam" id="PF13100"/>
    </source>
</evidence>
<evidence type="ECO:0000256" key="2">
    <source>
        <dbReference type="SAM" id="SignalP"/>
    </source>
</evidence>
<dbReference type="Gene3D" id="2.60.450.10">
    <property type="entry name" value="Lipopolysaccharide (LPS) transport protein A like domain"/>
    <property type="match status" value="2"/>
</dbReference>
<feature type="region of interest" description="Disordered" evidence="1">
    <location>
        <begin position="882"/>
        <end position="913"/>
    </location>
</feature>
<feature type="compositionally biased region" description="Basic and acidic residues" evidence="1">
    <location>
        <begin position="904"/>
        <end position="913"/>
    </location>
</feature>
<gene>
    <name evidence="4" type="ORF">IAB99_03880</name>
</gene>
<reference evidence="4" key="1">
    <citation type="submission" date="2020-10" db="EMBL/GenBank/DDBJ databases">
        <authorList>
            <person name="Gilroy R."/>
        </authorList>
    </citation>
    <scope>NUCLEOTIDE SEQUENCE</scope>
    <source>
        <strain evidence="4">B1-15692</strain>
    </source>
</reference>
<feature type="domain" description="Organic solvent tolerance-like N-terminal" evidence="3">
    <location>
        <begin position="36"/>
        <end position="185"/>
    </location>
</feature>
<protein>
    <recommendedName>
        <fullName evidence="3">Organic solvent tolerance-like N-terminal domain-containing protein</fullName>
    </recommendedName>
</protein>